<evidence type="ECO:0000313" key="2">
    <source>
        <dbReference type="Proteomes" id="UP000197065"/>
    </source>
</evidence>
<dbReference type="EMBL" id="FYEH01000020">
    <property type="protein sequence ID" value="SNB79115.1"/>
    <property type="molecule type" value="Genomic_DNA"/>
</dbReference>
<dbReference type="Proteomes" id="UP000197065">
    <property type="component" value="Unassembled WGS sequence"/>
</dbReference>
<evidence type="ECO:0000313" key="1">
    <source>
        <dbReference type="EMBL" id="SNB79115.1"/>
    </source>
</evidence>
<reference evidence="1 2" key="1">
    <citation type="submission" date="2017-06" db="EMBL/GenBank/DDBJ databases">
        <authorList>
            <person name="Kim H.J."/>
            <person name="Triplett B.A."/>
        </authorList>
    </citation>
    <scope>NUCLEOTIDE SEQUENCE [LARGE SCALE GENOMIC DNA]</scope>
    <source>
        <strain evidence="1 2">B29T1</strain>
    </source>
</reference>
<dbReference type="AlphaFoldDB" id="A0A212S1U5"/>
<keyword evidence="2" id="KW-1185">Reference proteome</keyword>
<organism evidence="1 2">
    <name type="scientific">Arboricoccus pini</name>
    <dbReference type="NCBI Taxonomy" id="1963835"/>
    <lineage>
        <taxon>Bacteria</taxon>
        <taxon>Pseudomonadati</taxon>
        <taxon>Pseudomonadota</taxon>
        <taxon>Alphaproteobacteria</taxon>
        <taxon>Geminicoccales</taxon>
        <taxon>Geminicoccaceae</taxon>
        <taxon>Arboricoccus</taxon>
    </lineage>
</organism>
<sequence length="512" mass="52581">MPPASPARPPPSRIAAKPLAPLGQGRVDALDRSDPLATDPWAGVAPTEVNRLLKALPEPNGFTAATRLQRRLLLATAPVGEDGDDALRLRIARLLAIGDVEAARLLIMLATALPADDPLRQDVALASGDGRASCDGVNAMRYRPPTNAPLTLEPPAERALRLNSRLVCIWLADGGEHAAITAKIAMERQDPNAAGYRQVLSLLQNGDVAGMLRLDPPLRDLALLSLSGNKARLAKGAVPALPHLLQARLADNDGLSPDARLAAALAAASVGALPPATLRTTLAADPGLGPKLAAIDDAKLATVKAERLRDAWKTGPGGPAQLIWAQALSLDVQTTDPSLETVAAAEAAVPISVLAGDQGRLTAWRALLAFLSRDRADVRAAATALDPYLRLADAGQAEGADAADLSPAAEAYLAALGRATASAGWLSAPFDQSEGLTPAQAAARAALDQAVLAGGKASVAATALALLGDRPESLPLATRVDVLSALRHAGFAADAVQLAAAFLIAEPADLSP</sequence>
<protein>
    <submittedName>
        <fullName evidence="1">Uncharacterized protein</fullName>
    </submittedName>
</protein>
<accession>A0A212S1U5</accession>
<name>A0A212S1U5_9PROT</name>
<gene>
    <name evidence="1" type="ORF">SAMN07250955_12025</name>
</gene>
<proteinExistence type="predicted"/>